<accession>A0A8J5TUU6</accession>
<dbReference type="EMBL" id="JAHLQT010001934">
    <property type="protein sequence ID" value="KAG7177512.1"/>
    <property type="molecule type" value="Genomic_DNA"/>
</dbReference>
<dbReference type="AlphaFoldDB" id="A0A8J5TUU6"/>
<sequence length="215" mass="25139">MVTTHFNFKSVRSEVTCADDIDELIGTAFCYQYMFDKRTSPWEMCEWRDGELEDFEIDLEVVDRLYYISHCDDGVSGRDFEFAGRMEYNGRHVYIKMSAGCDYTGFECQGGGEIYITFDPQIFLKSIITNEYQPHDIWGVMAEDGLQVEEPSSFDLLQSKAWNNVPMLKFLCHMAVYDHKDTLTHYPYNLPRPVAASVEEFIRTRETRDHYDEGE</sequence>
<gene>
    <name evidence="1" type="ORF">Hamer_G025157</name>
</gene>
<keyword evidence="2" id="KW-1185">Reference proteome</keyword>
<organism evidence="1 2">
    <name type="scientific">Homarus americanus</name>
    <name type="common">American lobster</name>
    <dbReference type="NCBI Taxonomy" id="6706"/>
    <lineage>
        <taxon>Eukaryota</taxon>
        <taxon>Metazoa</taxon>
        <taxon>Ecdysozoa</taxon>
        <taxon>Arthropoda</taxon>
        <taxon>Crustacea</taxon>
        <taxon>Multicrustacea</taxon>
        <taxon>Malacostraca</taxon>
        <taxon>Eumalacostraca</taxon>
        <taxon>Eucarida</taxon>
        <taxon>Decapoda</taxon>
        <taxon>Pleocyemata</taxon>
        <taxon>Astacidea</taxon>
        <taxon>Nephropoidea</taxon>
        <taxon>Nephropidae</taxon>
        <taxon>Homarus</taxon>
    </lineage>
</organism>
<protein>
    <submittedName>
        <fullName evidence="1">Uncharacterized protein</fullName>
    </submittedName>
</protein>
<evidence type="ECO:0000313" key="1">
    <source>
        <dbReference type="EMBL" id="KAG7177512.1"/>
    </source>
</evidence>
<proteinExistence type="predicted"/>
<reference evidence="1" key="1">
    <citation type="journal article" date="2021" name="Sci. Adv.">
        <title>The American lobster genome reveals insights on longevity, neural, and immune adaptations.</title>
        <authorList>
            <person name="Polinski J.M."/>
            <person name="Zimin A.V."/>
            <person name="Clark K.F."/>
            <person name="Kohn A.B."/>
            <person name="Sadowski N."/>
            <person name="Timp W."/>
            <person name="Ptitsyn A."/>
            <person name="Khanna P."/>
            <person name="Romanova D.Y."/>
            <person name="Williams P."/>
            <person name="Greenwood S.J."/>
            <person name="Moroz L.L."/>
            <person name="Walt D.R."/>
            <person name="Bodnar A.G."/>
        </authorList>
    </citation>
    <scope>NUCLEOTIDE SEQUENCE</scope>
    <source>
        <strain evidence="1">GMGI-L3</strain>
    </source>
</reference>
<evidence type="ECO:0000313" key="2">
    <source>
        <dbReference type="Proteomes" id="UP000747542"/>
    </source>
</evidence>
<name>A0A8J5TUU6_HOMAM</name>
<comment type="caution">
    <text evidence="1">The sequence shown here is derived from an EMBL/GenBank/DDBJ whole genome shotgun (WGS) entry which is preliminary data.</text>
</comment>
<dbReference type="Proteomes" id="UP000747542">
    <property type="component" value="Unassembled WGS sequence"/>
</dbReference>